<dbReference type="AlphaFoldDB" id="A0AAE3U257"/>
<protein>
    <submittedName>
        <fullName evidence="7">EAL domain-containing protein</fullName>
    </submittedName>
</protein>
<keyword evidence="2" id="KW-1133">Transmembrane helix</keyword>
<keyword evidence="8" id="KW-1185">Reference proteome</keyword>
<dbReference type="PROSITE" id="PS50885">
    <property type="entry name" value="HAMP"/>
    <property type="match status" value="1"/>
</dbReference>
<evidence type="ECO:0000313" key="7">
    <source>
        <dbReference type="EMBL" id="MDI7921028.1"/>
    </source>
</evidence>
<feature type="domain" description="PAS" evidence="3">
    <location>
        <begin position="226"/>
        <end position="282"/>
    </location>
</feature>
<dbReference type="Gene3D" id="3.20.20.450">
    <property type="entry name" value="EAL domain"/>
    <property type="match status" value="1"/>
</dbReference>
<dbReference type="PANTHER" id="PTHR44757:SF2">
    <property type="entry name" value="BIOFILM ARCHITECTURE MAINTENANCE PROTEIN MBAA"/>
    <property type="match status" value="1"/>
</dbReference>
<dbReference type="EMBL" id="JALDYZ010000001">
    <property type="protein sequence ID" value="MDI7921028.1"/>
    <property type="molecule type" value="Genomic_DNA"/>
</dbReference>
<dbReference type="InterPro" id="IPR003660">
    <property type="entry name" value="HAMP_dom"/>
</dbReference>
<dbReference type="SMART" id="SM00304">
    <property type="entry name" value="HAMP"/>
    <property type="match status" value="1"/>
</dbReference>
<dbReference type="InterPro" id="IPR035919">
    <property type="entry name" value="EAL_sf"/>
</dbReference>
<dbReference type="NCBIfam" id="TIGR00229">
    <property type="entry name" value="sensory_box"/>
    <property type="match status" value="1"/>
</dbReference>
<evidence type="ECO:0000259" key="3">
    <source>
        <dbReference type="PROSITE" id="PS50112"/>
    </source>
</evidence>
<dbReference type="GO" id="GO:0016020">
    <property type="term" value="C:membrane"/>
    <property type="evidence" value="ECO:0007669"/>
    <property type="project" value="InterPro"/>
</dbReference>
<dbReference type="PANTHER" id="PTHR44757">
    <property type="entry name" value="DIGUANYLATE CYCLASE DGCP"/>
    <property type="match status" value="1"/>
</dbReference>
<evidence type="ECO:0000259" key="6">
    <source>
        <dbReference type="PROSITE" id="PS50887"/>
    </source>
</evidence>
<dbReference type="InterPro" id="IPR001633">
    <property type="entry name" value="EAL_dom"/>
</dbReference>
<keyword evidence="2" id="KW-0472">Membrane</keyword>
<dbReference type="CDD" id="cd00130">
    <property type="entry name" value="PAS"/>
    <property type="match status" value="1"/>
</dbReference>
<dbReference type="SUPFAM" id="SSF55073">
    <property type="entry name" value="Nucleotide cyclase"/>
    <property type="match status" value="1"/>
</dbReference>
<dbReference type="Proteomes" id="UP001161580">
    <property type="component" value="Unassembled WGS sequence"/>
</dbReference>
<feature type="domain" description="HAMP" evidence="5">
    <location>
        <begin position="169"/>
        <end position="221"/>
    </location>
</feature>
<dbReference type="NCBIfam" id="TIGR00254">
    <property type="entry name" value="GGDEF"/>
    <property type="match status" value="1"/>
</dbReference>
<dbReference type="SMART" id="SM00267">
    <property type="entry name" value="GGDEF"/>
    <property type="match status" value="1"/>
</dbReference>
<dbReference type="PROSITE" id="PS50887">
    <property type="entry name" value="GGDEF"/>
    <property type="match status" value="1"/>
</dbReference>
<feature type="transmembrane region" description="Helical" evidence="2">
    <location>
        <begin position="9"/>
        <end position="31"/>
    </location>
</feature>
<dbReference type="Gene3D" id="6.10.340.10">
    <property type="match status" value="1"/>
</dbReference>
<dbReference type="Pfam" id="PF00990">
    <property type="entry name" value="GGDEF"/>
    <property type="match status" value="1"/>
</dbReference>
<evidence type="ECO:0000256" key="1">
    <source>
        <dbReference type="SAM" id="Coils"/>
    </source>
</evidence>
<sequence length="792" mass="88214">MTHSVENRFIAIICGALLLFVAPLFVVFFLLSSERSAIELRNHADVVVKANSLALGKPLWDLDEQSVTQIAATIVIDPSVLKVEINDTSGQLNIAQSTVPKRTHRPLESITAPIVYRTVEGPQNVGSITVYFDKIGIFSAMNQLEVAFISIFAVAIMVVFGAAVLGHRLMIIKPLMRLTAAIEATRKLGSRQHVDWHSNDEMGRLALSFNEMQTLLEREERELKRAHRRTSDIYNQTPAMLFSIDDNDCITAVSDYWLLATGYTRSNVIGRKFTDMVDPSTRCKYETRKEGRRDESTPCEVTVKFVCADGRIMDVLIVETRTVAAARWNELSLSVMTDVTELKRSEDRNRRQALTDHLTGLMNRQGFEAALDAKIQEATAERTELACLFIDLDRFKWINDNLGHVAGDAVLCGFVQRLTPLLGPGDTAARLGGDEFAVLILGSDAEETALDLCHRITALFDEPFRAEGAEARLSASIGVSLYPRHTSSAAELLQKSDVAMYAKKRDGKNGVQIFHPSMMEQAARRVEVESNIQLGLEHDWFDSYFQPIVDLNTKSVIGFEALMRMIHPQKGILAPAEIIHIAEETGTIGYIGNRILEKSFANLSELSRVPGMADTYVAINFSPLQFEPSLPVRLASLADRYNIRPGRIVIEITEAVLMNDNPEIRRILDEVSGFGCRIALDDFGTGYSSLSYLNRFPVDIVKIDQSFTRAMTDTAPEIRAKSRTLVEGIAAISRKMECKIIAEGIETSEQWQLLDQLGIDCGQGYFISRPQPVNRLQAMLAEPLVIRVEDVG</sequence>
<dbReference type="Pfam" id="PF00563">
    <property type="entry name" value="EAL"/>
    <property type="match status" value="1"/>
</dbReference>
<proteinExistence type="predicted"/>
<dbReference type="CDD" id="cd01949">
    <property type="entry name" value="GGDEF"/>
    <property type="match status" value="1"/>
</dbReference>
<dbReference type="CDD" id="cd01948">
    <property type="entry name" value="EAL"/>
    <property type="match status" value="1"/>
</dbReference>
<gene>
    <name evidence="7" type="ORF">MRS75_02895</name>
</gene>
<dbReference type="Gene3D" id="3.30.70.270">
    <property type="match status" value="1"/>
</dbReference>
<keyword evidence="1" id="KW-0175">Coiled coil</keyword>
<dbReference type="InterPro" id="IPR029787">
    <property type="entry name" value="Nucleotide_cyclase"/>
</dbReference>
<dbReference type="CDD" id="cd06225">
    <property type="entry name" value="HAMP"/>
    <property type="match status" value="1"/>
</dbReference>
<dbReference type="PROSITE" id="PS50883">
    <property type="entry name" value="EAL"/>
    <property type="match status" value="1"/>
</dbReference>
<feature type="domain" description="EAL" evidence="4">
    <location>
        <begin position="525"/>
        <end position="784"/>
    </location>
</feature>
<dbReference type="PROSITE" id="PS50112">
    <property type="entry name" value="PAS"/>
    <property type="match status" value="1"/>
</dbReference>
<dbReference type="InterPro" id="IPR000014">
    <property type="entry name" value="PAS"/>
</dbReference>
<organism evidence="7 8">
    <name type="scientific">Ferirhizobium litorale</name>
    <dbReference type="NCBI Taxonomy" id="2927786"/>
    <lineage>
        <taxon>Bacteria</taxon>
        <taxon>Pseudomonadati</taxon>
        <taxon>Pseudomonadota</taxon>
        <taxon>Alphaproteobacteria</taxon>
        <taxon>Hyphomicrobiales</taxon>
        <taxon>Rhizobiaceae</taxon>
        <taxon>Ferirhizobium</taxon>
    </lineage>
</organism>
<dbReference type="SUPFAM" id="SSF141868">
    <property type="entry name" value="EAL domain-like"/>
    <property type="match status" value="1"/>
</dbReference>
<dbReference type="InterPro" id="IPR000160">
    <property type="entry name" value="GGDEF_dom"/>
</dbReference>
<feature type="coiled-coil region" evidence="1">
    <location>
        <begin position="209"/>
        <end position="236"/>
    </location>
</feature>
<reference evidence="7" key="1">
    <citation type="submission" date="2022-03" db="EMBL/GenBank/DDBJ databases">
        <title>Fererhizobium litorale gen. nov., sp. nov., isolated from sandy sediments of the Sea of Japan seashore.</title>
        <authorList>
            <person name="Romanenko L."/>
            <person name="Kurilenko V."/>
            <person name="Otstavnykh N."/>
            <person name="Svetashev V."/>
            <person name="Tekutyeva L."/>
            <person name="Isaeva M."/>
            <person name="Mikhailov V."/>
        </authorList>
    </citation>
    <scope>NUCLEOTIDE SEQUENCE</scope>
    <source>
        <strain evidence="7">KMM 9576</strain>
    </source>
</reference>
<dbReference type="Gene3D" id="3.30.450.20">
    <property type="entry name" value="PAS domain"/>
    <property type="match status" value="1"/>
</dbReference>
<evidence type="ECO:0000256" key="2">
    <source>
        <dbReference type="SAM" id="Phobius"/>
    </source>
</evidence>
<dbReference type="SUPFAM" id="SSF55785">
    <property type="entry name" value="PYP-like sensor domain (PAS domain)"/>
    <property type="match status" value="1"/>
</dbReference>
<name>A0AAE3U257_9HYPH</name>
<feature type="domain" description="GGDEF" evidence="6">
    <location>
        <begin position="383"/>
        <end position="516"/>
    </location>
</feature>
<evidence type="ECO:0000259" key="4">
    <source>
        <dbReference type="PROSITE" id="PS50883"/>
    </source>
</evidence>
<feature type="transmembrane region" description="Helical" evidence="2">
    <location>
        <begin position="146"/>
        <end position="167"/>
    </location>
</feature>
<accession>A0AAE3U257</accession>
<dbReference type="InterPro" id="IPR035965">
    <property type="entry name" value="PAS-like_dom_sf"/>
</dbReference>
<dbReference type="RefSeq" id="WP_311785283.1">
    <property type="nucleotide sequence ID" value="NZ_JALDYY010000001.1"/>
</dbReference>
<dbReference type="InterPro" id="IPR052155">
    <property type="entry name" value="Biofilm_reg_signaling"/>
</dbReference>
<keyword evidence="2" id="KW-0812">Transmembrane</keyword>
<dbReference type="SUPFAM" id="SSF158472">
    <property type="entry name" value="HAMP domain-like"/>
    <property type="match status" value="1"/>
</dbReference>
<evidence type="ECO:0000313" key="8">
    <source>
        <dbReference type="Proteomes" id="UP001161580"/>
    </source>
</evidence>
<dbReference type="Pfam" id="PF13426">
    <property type="entry name" value="PAS_9"/>
    <property type="match status" value="1"/>
</dbReference>
<comment type="caution">
    <text evidence="7">The sequence shown here is derived from an EMBL/GenBank/DDBJ whole genome shotgun (WGS) entry which is preliminary data.</text>
</comment>
<dbReference type="GO" id="GO:0007165">
    <property type="term" value="P:signal transduction"/>
    <property type="evidence" value="ECO:0007669"/>
    <property type="project" value="InterPro"/>
</dbReference>
<evidence type="ECO:0000259" key="5">
    <source>
        <dbReference type="PROSITE" id="PS50885"/>
    </source>
</evidence>
<dbReference type="SMART" id="SM00052">
    <property type="entry name" value="EAL"/>
    <property type="match status" value="1"/>
</dbReference>
<dbReference type="InterPro" id="IPR043128">
    <property type="entry name" value="Rev_trsase/Diguanyl_cyclase"/>
</dbReference>